<evidence type="ECO:0000313" key="2">
    <source>
        <dbReference type="EMBL" id="CAG8540150.1"/>
    </source>
</evidence>
<dbReference type="PANTHER" id="PTHR33802">
    <property type="entry name" value="SI:CH211-161H7.5-RELATED"/>
    <property type="match status" value="1"/>
</dbReference>
<accession>A0A9N9APE4</accession>
<dbReference type="PANTHER" id="PTHR33802:SF1">
    <property type="entry name" value="XK-RELATED PROTEIN"/>
    <property type="match status" value="1"/>
</dbReference>
<dbReference type="OrthoDB" id="5586934at2759"/>
<feature type="transmembrane region" description="Helical" evidence="1">
    <location>
        <begin position="47"/>
        <end position="67"/>
    </location>
</feature>
<feature type="transmembrane region" description="Helical" evidence="1">
    <location>
        <begin position="221"/>
        <end position="242"/>
    </location>
</feature>
<feature type="transmembrane region" description="Helical" evidence="1">
    <location>
        <begin position="200"/>
        <end position="215"/>
    </location>
</feature>
<evidence type="ECO:0000256" key="1">
    <source>
        <dbReference type="SAM" id="Phobius"/>
    </source>
</evidence>
<feature type="transmembrane region" description="Helical" evidence="1">
    <location>
        <begin position="142"/>
        <end position="161"/>
    </location>
</feature>
<feature type="transmembrane region" description="Helical" evidence="1">
    <location>
        <begin position="173"/>
        <end position="193"/>
    </location>
</feature>
<keyword evidence="1" id="KW-0812">Transmembrane</keyword>
<feature type="transmembrane region" description="Helical" evidence="1">
    <location>
        <begin position="5"/>
        <end position="27"/>
    </location>
</feature>
<proteinExistence type="predicted"/>
<reference evidence="2" key="1">
    <citation type="submission" date="2021-06" db="EMBL/GenBank/DDBJ databases">
        <authorList>
            <person name="Kallberg Y."/>
            <person name="Tangrot J."/>
            <person name="Rosling A."/>
        </authorList>
    </citation>
    <scope>NUCLEOTIDE SEQUENCE</scope>
    <source>
        <strain evidence="2">CL551</strain>
    </source>
</reference>
<keyword evidence="1" id="KW-1133">Transmembrane helix</keyword>
<dbReference type="EMBL" id="CAJVPV010002963">
    <property type="protein sequence ID" value="CAG8540150.1"/>
    <property type="molecule type" value="Genomic_DNA"/>
</dbReference>
<comment type="caution">
    <text evidence="2">The sequence shown here is derived from an EMBL/GenBank/DDBJ whole genome shotgun (WGS) entry which is preliminary data.</text>
</comment>
<keyword evidence="1" id="KW-0472">Membrane</keyword>
<gene>
    <name evidence="2" type="ORF">AMORRO_LOCUS5087</name>
</gene>
<dbReference type="AlphaFoldDB" id="A0A9N9APE4"/>
<feature type="transmembrane region" description="Helical" evidence="1">
    <location>
        <begin position="79"/>
        <end position="97"/>
    </location>
</feature>
<keyword evidence="3" id="KW-1185">Reference proteome</keyword>
<name>A0A9N9APE4_9GLOM</name>
<sequence length="261" mass="29724">MTHPLLIKIVNVLSFVFLLGLNTYSGFFDDSSPYHDNHATYITPAVFVYYIWVLIHFLLLGFVIYQFFPVANEVVVDGIHWHFLSLGLFNGVWVWLYSTDHTILALIPLLLVSTQVSYVYFTLKNRYPAATFGETVWIHAPFSLYHGWIFVLTVIGVFVAFSPEKTDEPPSVLTKIFVVIGLLFLELTATSYIEKFEGDIAGAIVIAWSLYGVAAEQQDPVIHWAAIIFAVFTTIHIIKPLFKKYVLKTREEQTPLVRGQV</sequence>
<evidence type="ECO:0000313" key="3">
    <source>
        <dbReference type="Proteomes" id="UP000789342"/>
    </source>
</evidence>
<organism evidence="2 3">
    <name type="scientific">Acaulospora morrowiae</name>
    <dbReference type="NCBI Taxonomy" id="94023"/>
    <lineage>
        <taxon>Eukaryota</taxon>
        <taxon>Fungi</taxon>
        <taxon>Fungi incertae sedis</taxon>
        <taxon>Mucoromycota</taxon>
        <taxon>Glomeromycotina</taxon>
        <taxon>Glomeromycetes</taxon>
        <taxon>Diversisporales</taxon>
        <taxon>Acaulosporaceae</taxon>
        <taxon>Acaulospora</taxon>
    </lineage>
</organism>
<feature type="transmembrane region" description="Helical" evidence="1">
    <location>
        <begin position="103"/>
        <end position="121"/>
    </location>
</feature>
<protein>
    <submittedName>
        <fullName evidence="2">7211_t:CDS:1</fullName>
    </submittedName>
</protein>
<dbReference type="Proteomes" id="UP000789342">
    <property type="component" value="Unassembled WGS sequence"/>
</dbReference>